<dbReference type="SUPFAM" id="SSF55186">
    <property type="entry name" value="ThrRS/AlaRS common domain"/>
    <property type="match status" value="1"/>
</dbReference>
<comment type="domain">
    <text evidence="11">Consists of three domains; the N-terminal catalytic domain, the editing domain and the C-terminal C-Ala domain. The editing domain removes incorrectly charged amino acids, while the C-Ala domain, along with tRNA(Ala), serves as a bridge to cooperatively bring together the editing and aminoacylation centers thus stimulating deacylation of misacylated tRNAs.</text>
</comment>
<dbReference type="NCBIfam" id="TIGR00344">
    <property type="entry name" value="alaS"/>
    <property type="match status" value="1"/>
</dbReference>
<keyword evidence="15" id="KW-1185">Reference proteome</keyword>
<dbReference type="Gene3D" id="3.30.980.10">
    <property type="entry name" value="Threonyl-trna Synthetase, Chain A, domain 2"/>
    <property type="match status" value="1"/>
</dbReference>
<evidence type="ECO:0000256" key="3">
    <source>
        <dbReference type="ARBA" id="ARBA00022598"/>
    </source>
</evidence>
<dbReference type="InterPro" id="IPR012947">
    <property type="entry name" value="tRNA_SAD"/>
</dbReference>
<evidence type="ECO:0000259" key="13">
    <source>
        <dbReference type="PROSITE" id="PS50860"/>
    </source>
</evidence>
<dbReference type="HAMAP" id="MF_00036_B">
    <property type="entry name" value="Ala_tRNA_synth_B"/>
    <property type="match status" value="1"/>
</dbReference>
<feature type="domain" description="Alanyl-transfer RNA synthetases family profile" evidence="13">
    <location>
        <begin position="2"/>
        <end position="705"/>
    </location>
</feature>
<dbReference type="Pfam" id="PF01411">
    <property type="entry name" value="tRNA-synt_2c"/>
    <property type="match status" value="1"/>
</dbReference>
<feature type="binding site" evidence="11">
    <location>
        <position position="557"/>
    </location>
    <ligand>
        <name>Zn(2+)</name>
        <dbReference type="ChEBI" id="CHEBI:29105"/>
    </ligand>
</feature>
<keyword evidence="8 11" id="KW-0030">Aminoacyl-tRNA synthetase</keyword>
<dbReference type="Proteomes" id="UP001059252">
    <property type="component" value="Chromosome"/>
</dbReference>
<comment type="catalytic activity">
    <reaction evidence="10 11">
        <text>tRNA(Ala) + L-alanine + ATP = L-alanyl-tRNA(Ala) + AMP + diphosphate</text>
        <dbReference type="Rhea" id="RHEA:12540"/>
        <dbReference type="Rhea" id="RHEA-COMP:9657"/>
        <dbReference type="Rhea" id="RHEA-COMP:9923"/>
        <dbReference type="ChEBI" id="CHEBI:30616"/>
        <dbReference type="ChEBI" id="CHEBI:33019"/>
        <dbReference type="ChEBI" id="CHEBI:57972"/>
        <dbReference type="ChEBI" id="CHEBI:78442"/>
        <dbReference type="ChEBI" id="CHEBI:78497"/>
        <dbReference type="ChEBI" id="CHEBI:456215"/>
        <dbReference type="EC" id="6.1.1.7"/>
    </reaction>
</comment>
<accession>A0ABY5RA32</accession>
<feature type="coiled-coil region" evidence="12">
    <location>
        <begin position="736"/>
        <end position="770"/>
    </location>
</feature>
<evidence type="ECO:0000256" key="5">
    <source>
        <dbReference type="ARBA" id="ARBA00022840"/>
    </source>
</evidence>
<dbReference type="PANTHER" id="PTHR11777">
    <property type="entry name" value="ALANYL-TRNA SYNTHETASE"/>
    <property type="match status" value="1"/>
</dbReference>
<keyword evidence="7 11" id="KW-0648">Protein biosynthesis</keyword>
<evidence type="ECO:0000313" key="14">
    <source>
        <dbReference type="EMBL" id="UVD81639.1"/>
    </source>
</evidence>
<comment type="similarity">
    <text evidence="1 11">Belongs to the class-II aminoacyl-tRNA synthetase family.</text>
</comment>
<dbReference type="SMART" id="SM00863">
    <property type="entry name" value="tRNA_SAD"/>
    <property type="match status" value="1"/>
</dbReference>
<dbReference type="InterPro" id="IPR018164">
    <property type="entry name" value="Ala-tRNA-synth_IIc_N"/>
</dbReference>
<keyword evidence="11" id="KW-0862">Zinc</keyword>
<dbReference type="InterPro" id="IPR018165">
    <property type="entry name" value="Ala-tRNA-synth_IIc_core"/>
</dbReference>
<dbReference type="InterPro" id="IPR009000">
    <property type="entry name" value="Transl_B-barrel_sf"/>
</dbReference>
<evidence type="ECO:0000256" key="4">
    <source>
        <dbReference type="ARBA" id="ARBA00022741"/>
    </source>
</evidence>
<evidence type="ECO:0000256" key="12">
    <source>
        <dbReference type="SAM" id="Coils"/>
    </source>
</evidence>
<feature type="binding site" evidence="11">
    <location>
        <position position="662"/>
    </location>
    <ligand>
        <name>Zn(2+)</name>
        <dbReference type="ChEBI" id="CHEBI:29105"/>
    </ligand>
</feature>
<keyword evidence="3 11" id="KW-0436">Ligase</keyword>
<dbReference type="PANTHER" id="PTHR11777:SF9">
    <property type="entry name" value="ALANINE--TRNA LIGASE, CYTOPLASMIC"/>
    <property type="match status" value="1"/>
</dbReference>
<dbReference type="Gene3D" id="3.10.310.40">
    <property type="match status" value="1"/>
</dbReference>
<dbReference type="EMBL" id="CP102734">
    <property type="protein sequence ID" value="UVD81639.1"/>
    <property type="molecule type" value="Genomic_DNA"/>
</dbReference>
<dbReference type="GO" id="GO:0004813">
    <property type="term" value="F:alanine-tRNA ligase activity"/>
    <property type="evidence" value="ECO:0007669"/>
    <property type="project" value="UniProtKB-EC"/>
</dbReference>
<dbReference type="Gene3D" id="3.30.930.10">
    <property type="entry name" value="Bira Bifunctional Protein, Domain 2"/>
    <property type="match status" value="1"/>
</dbReference>
<evidence type="ECO:0000256" key="1">
    <source>
        <dbReference type="ARBA" id="ARBA00008226"/>
    </source>
</evidence>
<keyword evidence="6 11" id="KW-0694">RNA-binding</keyword>
<dbReference type="SUPFAM" id="SSF101353">
    <property type="entry name" value="Putative anticodon-binding domain of alanyl-tRNA synthetase (AlaRS)"/>
    <property type="match status" value="1"/>
</dbReference>
<keyword evidence="11" id="KW-0963">Cytoplasm</keyword>
<evidence type="ECO:0000256" key="10">
    <source>
        <dbReference type="ARBA" id="ARBA00048300"/>
    </source>
</evidence>
<evidence type="ECO:0000256" key="7">
    <source>
        <dbReference type="ARBA" id="ARBA00022917"/>
    </source>
</evidence>
<reference evidence="14" key="1">
    <citation type="submission" date="2022-08" db="EMBL/GenBank/DDBJ databases">
        <title>Complete genome of Mycoplasma iguanae type strain 2327.</title>
        <authorList>
            <person name="Spergser J."/>
        </authorList>
    </citation>
    <scope>NUCLEOTIDE SEQUENCE</scope>
    <source>
        <strain evidence="14">2327</strain>
    </source>
</reference>
<dbReference type="InterPro" id="IPR045864">
    <property type="entry name" value="aa-tRNA-synth_II/BPL/LPL"/>
</dbReference>
<dbReference type="Pfam" id="PF07973">
    <property type="entry name" value="tRNA_SAD"/>
    <property type="match status" value="1"/>
</dbReference>
<dbReference type="Gene3D" id="2.40.30.130">
    <property type="match status" value="1"/>
</dbReference>
<name>A0ABY5RA32_9MOLU</name>
<feature type="binding site" evidence="11">
    <location>
        <position position="666"/>
    </location>
    <ligand>
        <name>Zn(2+)</name>
        <dbReference type="ChEBI" id="CHEBI:29105"/>
    </ligand>
</feature>
<evidence type="ECO:0000256" key="6">
    <source>
        <dbReference type="ARBA" id="ARBA00022884"/>
    </source>
</evidence>
<dbReference type="PRINTS" id="PR00980">
    <property type="entry name" value="TRNASYNTHALA"/>
</dbReference>
<feature type="binding site" evidence="11">
    <location>
        <position position="561"/>
    </location>
    <ligand>
        <name>Zn(2+)</name>
        <dbReference type="ChEBI" id="CHEBI:29105"/>
    </ligand>
</feature>
<evidence type="ECO:0000256" key="11">
    <source>
        <dbReference type="HAMAP-Rule" id="MF_00036"/>
    </source>
</evidence>
<evidence type="ECO:0000256" key="9">
    <source>
        <dbReference type="ARBA" id="ARBA00024779"/>
    </source>
</evidence>
<dbReference type="SUPFAM" id="SSF55681">
    <property type="entry name" value="Class II aaRS and biotin synthetases"/>
    <property type="match status" value="1"/>
</dbReference>
<keyword evidence="2 11" id="KW-0820">tRNA-binding</keyword>
<dbReference type="EC" id="6.1.1.7" evidence="11"/>
<dbReference type="InterPro" id="IPR023033">
    <property type="entry name" value="Ala_tRNA_ligase_euk/bac"/>
</dbReference>
<dbReference type="InterPro" id="IPR002318">
    <property type="entry name" value="Ala-tRNA-lgiase_IIc"/>
</dbReference>
<dbReference type="InterPro" id="IPR018163">
    <property type="entry name" value="Thr/Ala-tRNA-synth_IIc_edit"/>
</dbReference>
<organism evidence="14 15">
    <name type="scientific">Mycoplasma iguanae</name>
    <dbReference type="NCBI Taxonomy" id="292461"/>
    <lineage>
        <taxon>Bacteria</taxon>
        <taxon>Bacillati</taxon>
        <taxon>Mycoplasmatota</taxon>
        <taxon>Mollicutes</taxon>
        <taxon>Mycoplasmataceae</taxon>
        <taxon>Mycoplasma</taxon>
    </lineage>
</organism>
<keyword evidence="12" id="KW-0175">Coiled coil</keyword>
<sequence>MKSSKEIRQLWLDFFVKNDHKIVETKSLVPQNDPSLLWINSGVATLKDFFSGKRKPPHPRLTNSQKAIRTNDIENVGITSRHHTMFEMLGNFSIGDYFKKEAIEMAYDFLINYLNLDISRIYITYFGEDLETKQYWKNLGIKEEHIIAGSRKTNFWDMGQGPCGPCSEIFYDRGEKFDSRGIELLKEDIENDRYIEIWNIVFSQFNNDGKNNYTELAQKNIDTGAGLERIVSILQDAPTNFDTDLFIPIINAIEEMTDFKYDPNNYFTKNADQKLINTYFKIIADHIRAAINAINDGVKPSNVSRGYIIRRLIRRAYRSGKKLNIKQKTFLYKLVDVVKKSLVFDIDVAQVSQIIKEEEEFFSETIDQGQKLLEKEIAKNPHNLDFEVAFKMYETYGFPIELTQEILKEKNIDLDINLFDDYLKKHADKSRGNKKVAMQKAINSLSLVKTKISKFIGYDNLQTKAKILFLANTEKTVDEIEGKAFLILDKTTFYATGGGQKHDQGYLLQKDNKIEILEVFKDKHGNNIHVVKGKINFKDEVECFVNPQNRTKLEINHSSTHLLFKALREIYGSTIEQLGSDNNEERLTFDFPLDHKPTEKEIKQIENLVREYIKQSANRNYLETDLKKARELNAIMTLEETEYMDPNNVRLVEFENITIDLCGGTHIYNSKGIENFKIVNVENKGVGIYRIRAITTNQLINKFLLEKNKEQVEILQKIVDKNQALDNNYKLELTLTQNLEKNLEILTNNINEAREINKKLLKQKTQVKTDDLEITFEKIGNFDVYINCNFPVETLKIIAAELREKYPQNIFVLGSQSQKQLLVISSKVLDSNQLLKNIFSKVNGKGGGSAIIAQGSCDLNDNILNIVKEAIKNYV</sequence>
<dbReference type="PROSITE" id="PS50860">
    <property type="entry name" value="AA_TRNA_LIGASE_II_ALA"/>
    <property type="match status" value="1"/>
</dbReference>
<dbReference type="InterPro" id="IPR050058">
    <property type="entry name" value="Ala-tRNA_ligase"/>
</dbReference>
<comment type="cofactor">
    <cofactor evidence="11">
        <name>Zn(2+)</name>
        <dbReference type="ChEBI" id="CHEBI:29105"/>
    </cofactor>
    <text evidence="11">Binds 1 zinc ion per subunit.</text>
</comment>
<dbReference type="InterPro" id="IPR018162">
    <property type="entry name" value="Ala-tRNA-ligase_IIc_anticod-bd"/>
</dbReference>
<protein>
    <recommendedName>
        <fullName evidence="11">Alanine--tRNA ligase</fullName>
        <ecNumber evidence="11">6.1.1.7</ecNumber>
    </recommendedName>
    <alternativeName>
        <fullName evidence="11">Alanyl-tRNA synthetase</fullName>
        <shortName evidence="11">AlaRS</shortName>
    </alternativeName>
</protein>
<evidence type="ECO:0000256" key="8">
    <source>
        <dbReference type="ARBA" id="ARBA00023146"/>
    </source>
</evidence>
<comment type="subcellular location">
    <subcellularLocation>
        <location evidence="11">Cytoplasm</location>
    </subcellularLocation>
</comment>
<evidence type="ECO:0000256" key="2">
    <source>
        <dbReference type="ARBA" id="ARBA00022555"/>
    </source>
</evidence>
<proteinExistence type="inferred from homology"/>
<dbReference type="InterPro" id="IPR003156">
    <property type="entry name" value="DHHA1_dom"/>
</dbReference>
<keyword evidence="4 11" id="KW-0547">Nucleotide-binding</keyword>
<keyword evidence="11" id="KW-0479">Metal-binding</keyword>
<dbReference type="CDD" id="cd00673">
    <property type="entry name" value="AlaRS_core"/>
    <property type="match status" value="1"/>
</dbReference>
<gene>
    <name evidence="11 14" type="primary">alaS</name>
    <name evidence="14" type="ORF">NV226_02850</name>
</gene>
<evidence type="ECO:0000313" key="15">
    <source>
        <dbReference type="Proteomes" id="UP001059252"/>
    </source>
</evidence>
<dbReference type="Pfam" id="PF02272">
    <property type="entry name" value="DHHA1"/>
    <property type="match status" value="1"/>
</dbReference>
<dbReference type="SUPFAM" id="SSF50447">
    <property type="entry name" value="Translation proteins"/>
    <property type="match status" value="1"/>
</dbReference>
<comment type="function">
    <text evidence="9 11">Catalyzes the attachment of alanine to tRNA(Ala) in a two-step reaction: alanine is first activated by ATP to form Ala-AMP and then transferred to the acceptor end of tRNA(Ala). Also edits incorrectly charged Ser-tRNA(Ala) and Gly-tRNA(Ala) via its editing domain.</text>
</comment>
<dbReference type="RefSeq" id="WP_258210813.1">
    <property type="nucleotide sequence ID" value="NZ_CP102734.1"/>
</dbReference>
<keyword evidence="5 11" id="KW-0067">ATP-binding</keyword>